<evidence type="ECO:0000256" key="18">
    <source>
        <dbReference type="RuleBase" id="RU003938"/>
    </source>
</evidence>
<name>A0A1D7QVV9_9BACI</name>
<keyword evidence="16" id="KW-0594">Phospholipid biosynthesis</keyword>
<reference evidence="20 21" key="1">
    <citation type="submission" date="2015-08" db="EMBL/GenBank/DDBJ databases">
        <title>The complete genome sequence of Bacillus beveridgei MLTeJB.</title>
        <authorList>
            <person name="Hanson T.E."/>
            <person name="Mesa C."/>
            <person name="Basesman S.M."/>
            <person name="Oremland R.S."/>
        </authorList>
    </citation>
    <scope>NUCLEOTIDE SEQUENCE [LARGE SCALE GENOMIC DNA]</scope>
    <source>
        <strain evidence="20 21">MLTeJB</strain>
    </source>
</reference>
<feature type="transmembrane region" description="Helical" evidence="19">
    <location>
        <begin position="175"/>
        <end position="194"/>
    </location>
</feature>
<evidence type="ECO:0000256" key="9">
    <source>
        <dbReference type="ARBA" id="ARBA00022516"/>
    </source>
</evidence>
<evidence type="ECO:0000256" key="8">
    <source>
        <dbReference type="ARBA" id="ARBA00022475"/>
    </source>
</evidence>
<dbReference type="AlphaFoldDB" id="A0A1D7QVV9"/>
<dbReference type="EMBL" id="CP012502">
    <property type="protein sequence ID" value="AOM83152.1"/>
    <property type="molecule type" value="Genomic_DNA"/>
</dbReference>
<dbReference type="Proteomes" id="UP000094463">
    <property type="component" value="Chromosome"/>
</dbReference>
<keyword evidence="14" id="KW-0443">Lipid metabolism</keyword>
<evidence type="ECO:0000256" key="10">
    <source>
        <dbReference type="ARBA" id="ARBA00022679"/>
    </source>
</evidence>
<dbReference type="GO" id="GO:0005886">
    <property type="term" value="C:plasma membrane"/>
    <property type="evidence" value="ECO:0007669"/>
    <property type="project" value="UniProtKB-SubCell"/>
</dbReference>
<evidence type="ECO:0000256" key="19">
    <source>
        <dbReference type="SAM" id="Phobius"/>
    </source>
</evidence>
<feature type="transmembrane region" description="Helical" evidence="19">
    <location>
        <begin position="109"/>
        <end position="127"/>
    </location>
</feature>
<comment type="pathway">
    <text evidence="4">Lipid metabolism.</text>
</comment>
<evidence type="ECO:0000313" key="20">
    <source>
        <dbReference type="EMBL" id="AOM83152.1"/>
    </source>
</evidence>
<sequence length="263" mass="29113">MKQRVITGVVAGAGFLGIIILGGHFFAGLIFLLATVAMKELLAMKQIRVMTARGFAGFFLMWLLLIPDSYINFEAFAYERAEFFLLLLIVLLALTVISRNKWTFDDAGFTVLASVYVGFGFHYFHYARTIEEGLMHVILILILVWSSDSGAYFAGRKFGKHKLSPSISPKKTIEGSAGGVVLALITGTTFLLFMPLFNSWLVSLLFMLTVSLVGQLGDLVESAFKRHYAVKDSGNVLPGHGGILDRFDSLIFVMPIIYLFGFL</sequence>
<keyword evidence="10 18" id="KW-0808">Transferase</keyword>
<evidence type="ECO:0000256" key="14">
    <source>
        <dbReference type="ARBA" id="ARBA00023098"/>
    </source>
</evidence>
<keyword evidence="11 18" id="KW-0812">Transmembrane</keyword>
<evidence type="ECO:0000256" key="2">
    <source>
        <dbReference type="ARBA" id="ARBA00004651"/>
    </source>
</evidence>
<feature type="transmembrane region" description="Helical" evidence="19">
    <location>
        <begin position="47"/>
        <end position="65"/>
    </location>
</feature>
<feature type="transmembrane region" description="Helical" evidence="19">
    <location>
        <begin position="133"/>
        <end position="154"/>
    </location>
</feature>
<dbReference type="PANTHER" id="PTHR46382">
    <property type="entry name" value="PHOSPHATIDATE CYTIDYLYLTRANSFERASE"/>
    <property type="match status" value="1"/>
</dbReference>
<accession>A0A1D7QVV9</accession>
<keyword evidence="15 19" id="KW-0472">Membrane</keyword>
<organism evidence="20 21">
    <name type="scientific">Salisediminibacterium beveridgei</name>
    <dbReference type="NCBI Taxonomy" id="632773"/>
    <lineage>
        <taxon>Bacteria</taxon>
        <taxon>Bacillati</taxon>
        <taxon>Bacillota</taxon>
        <taxon>Bacilli</taxon>
        <taxon>Bacillales</taxon>
        <taxon>Bacillaceae</taxon>
        <taxon>Salisediminibacterium</taxon>
    </lineage>
</organism>
<dbReference type="OrthoDB" id="9799199at2"/>
<feature type="transmembrane region" description="Helical" evidence="19">
    <location>
        <begin position="6"/>
        <end position="35"/>
    </location>
</feature>
<evidence type="ECO:0000313" key="21">
    <source>
        <dbReference type="Proteomes" id="UP000094463"/>
    </source>
</evidence>
<dbReference type="KEGG" id="bbev:BBEV_1791"/>
<dbReference type="EC" id="2.7.7.41" evidence="6 18"/>
<keyword evidence="8" id="KW-1003">Cell membrane</keyword>
<dbReference type="Pfam" id="PF01148">
    <property type="entry name" value="CTP_transf_1"/>
    <property type="match status" value="1"/>
</dbReference>
<dbReference type="RefSeq" id="WP_069365162.1">
    <property type="nucleotide sequence ID" value="NZ_CP012502.1"/>
</dbReference>
<dbReference type="GO" id="GO:0016024">
    <property type="term" value="P:CDP-diacylglycerol biosynthetic process"/>
    <property type="evidence" value="ECO:0007669"/>
    <property type="project" value="UniProtKB-UniPathway"/>
</dbReference>
<evidence type="ECO:0000256" key="16">
    <source>
        <dbReference type="ARBA" id="ARBA00023209"/>
    </source>
</evidence>
<dbReference type="PROSITE" id="PS01315">
    <property type="entry name" value="CDS"/>
    <property type="match status" value="1"/>
</dbReference>
<evidence type="ECO:0000256" key="7">
    <source>
        <dbReference type="ARBA" id="ARBA00019373"/>
    </source>
</evidence>
<keyword evidence="17" id="KW-1208">Phospholipid metabolism</keyword>
<evidence type="ECO:0000256" key="3">
    <source>
        <dbReference type="ARBA" id="ARBA00005119"/>
    </source>
</evidence>
<evidence type="ECO:0000256" key="15">
    <source>
        <dbReference type="ARBA" id="ARBA00023136"/>
    </source>
</evidence>
<proteinExistence type="inferred from homology"/>
<dbReference type="PATRIC" id="fig|632773.3.peg.1879"/>
<gene>
    <name evidence="20" type="primary">cdsA</name>
    <name evidence="20" type="ORF">BBEV_1791</name>
</gene>
<keyword evidence="12 18" id="KW-0548">Nucleotidyltransferase</keyword>
<comment type="pathway">
    <text evidence="3 18">Phospholipid metabolism; CDP-diacylglycerol biosynthesis; CDP-diacylglycerol from sn-glycerol 3-phosphate: step 3/3.</text>
</comment>
<comment type="catalytic activity">
    <reaction evidence="1 18">
        <text>a 1,2-diacyl-sn-glycero-3-phosphate + CTP + H(+) = a CDP-1,2-diacyl-sn-glycerol + diphosphate</text>
        <dbReference type="Rhea" id="RHEA:16229"/>
        <dbReference type="ChEBI" id="CHEBI:15378"/>
        <dbReference type="ChEBI" id="CHEBI:33019"/>
        <dbReference type="ChEBI" id="CHEBI:37563"/>
        <dbReference type="ChEBI" id="CHEBI:58332"/>
        <dbReference type="ChEBI" id="CHEBI:58608"/>
        <dbReference type="EC" id="2.7.7.41"/>
    </reaction>
</comment>
<comment type="similarity">
    <text evidence="5 18">Belongs to the CDS family.</text>
</comment>
<keyword evidence="21" id="KW-1185">Reference proteome</keyword>
<evidence type="ECO:0000256" key="12">
    <source>
        <dbReference type="ARBA" id="ARBA00022695"/>
    </source>
</evidence>
<evidence type="ECO:0000256" key="5">
    <source>
        <dbReference type="ARBA" id="ARBA00010185"/>
    </source>
</evidence>
<dbReference type="UniPathway" id="UPA00557">
    <property type="reaction ID" value="UER00614"/>
</dbReference>
<dbReference type="GO" id="GO:0004605">
    <property type="term" value="F:phosphatidate cytidylyltransferase activity"/>
    <property type="evidence" value="ECO:0007669"/>
    <property type="project" value="UniProtKB-EC"/>
</dbReference>
<evidence type="ECO:0000256" key="13">
    <source>
        <dbReference type="ARBA" id="ARBA00022989"/>
    </source>
</evidence>
<evidence type="ECO:0000256" key="6">
    <source>
        <dbReference type="ARBA" id="ARBA00012487"/>
    </source>
</evidence>
<keyword evidence="9" id="KW-0444">Lipid biosynthesis</keyword>
<protein>
    <recommendedName>
        <fullName evidence="7 18">Phosphatidate cytidylyltransferase</fullName>
        <ecNumber evidence="6 18">2.7.7.41</ecNumber>
    </recommendedName>
</protein>
<evidence type="ECO:0000256" key="1">
    <source>
        <dbReference type="ARBA" id="ARBA00001698"/>
    </source>
</evidence>
<evidence type="ECO:0000256" key="11">
    <source>
        <dbReference type="ARBA" id="ARBA00022692"/>
    </source>
</evidence>
<evidence type="ECO:0000256" key="4">
    <source>
        <dbReference type="ARBA" id="ARBA00005189"/>
    </source>
</evidence>
<feature type="transmembrane region" description="Helical" evidence="19">
    <location>
        <begin position="77"/>
        <end position="97"/>
    </location>
</feature>
<comment type="subcellular location">
    <subcellularLocation>
        <location evidence="2">Cell membrane</location>
        <topology evidence="2">Multi-pass membrane protein</topology>
    </subcellularLocation>
</comment>
<keyword evidence="13 19" id="KW-1133">Transmembrane helix</keyword>
<evidence type="ECO:0000256" key="17">
    <source>
        <dbReference type="ARBA" id="ARBA00023264"/>
    </source>
</evidence>
<dbReference type="InterPro" id="IPR000374">
    <property type="entry name" value="PC_trans"/>
</dbReference>
<dbReference type="STRING" id="632773.BBEV_1791"/>
<dbReference type="PANTHER" id="PTHR46382:SF1">
    <property type="entry name" value="PHOSPHATIDATE CYTIDYLYLTRANSFERASE"/>
    <property type="match status" value="1"/>
</dbReference>